<dbReference type="InParanoid" id="E2BEL9"/>
<sequence>MSYAVAAKYMGKSKSFVAKWVQRYKKIKNVDDLPERGARIGKVTPNMEKEIVNLFKRNPTLMLKIYEKDINTHNTDMWQELNSFVGHILTKLFCCCNKILVHGATIHFPYGPGTEWHAAGASGGDIYERVDFCETELRIDLKF</sequence>
<dbReference type="SUPFAM" id="SSF46689">
    <property type="entry name" value="Homeodomain-like"/>
    <property type="match status" value="1"/>
</dbReference>
<gene>
    <name evidence="2" type="ORF">EAI_12505</name>
</gene>
<dbReference type="OrthoDB" id="7553592at2759"/>
<dbReference type="GO" id="GO:0005634">
    <property type="term" value="C:nucleus"/>
    <property type="evidence" value="ECO:0007669"/>
    <property type="project" value="UniProtKB-SubCell"/>
</dbReference>
<evidence type="ECO:0000313" key="3">
    <source>
        <dbReference type="Proteomes" id="UP000008237"/>
    </source>
</evidence>
<comment type="subcellular location">
    <subcellularLocation>
        <location evidence="1">Nucleus</location>
    </subcellularLocation>
</comment>
<dbReference type="EMBL" id="GL447829">
    <property type="protein sequence ID" value="EFN85853.1"/>
    <property type="molecule type" value="Genomic_DNA"/>
</dbReference>
<protein>
    <submittedName>
        <fullName evidence="2">Uncharacterized protein</fullName>
    </submittedName>
</protein>
<organism evidence="3">
    <name type="scientific">Harpegnathos saltator</name>
    <name type="common">Jerdon's jumping ant</name>
    <dbReference type="NCBI Taxonomy" id="610380"/>
    <lineage>
        <taxon>Eukaryota</taxon>
        <taxon>Metazoa</taxon>
        <taxon>Ecdysozoa</taxon>
        <taxon>Arthropoda</taxon>
        <taxon>Hexapoda</taxon>
        <taxon>Insecta</taxon>
        <taxon>Pterygota</taxon>
        <taxon>Neoptera</taxon>
        <taxon>Endopterygota</taxon>
        <taxon>Hymenoptera</taxon>
        <taxon>Apocrita</taxon>
        <taxon>Aculeata</taxon>
        <taxon>Formicoidea</taxon>
        <taxon>Formicidae</taxon>
        <taxon>Ponerinae</taxon>
        <taxon>Ponerini</taxon>
        <taxon>Harpegnathos</taxon>
    </lineage>
</organism>
<name>E2BEL9_HARSA</name>
<accession>E2BEL9</accession>
<dbReference type="AlphaFoldDB" id="E2BEL9"/>
<evidence type="ECO:0000256" key="1">
    <source>
        <dbReference type="ARBA" id="ARBA00004123"/>
    </source>
</evidence>
<evidence type="ECO:0000313" key="2">
    <source>
        <dbReference type="EMBL" id="EFN85853.1"/>
    </source>
</evidence>
<keyword evidence="3" id="KW-1185">Reference proteome</keyword>
<dbReference type="InterPro" id="IPR009057">
    <property type="entry name" value="Homeodomain-like_sf"/>
</dbReference>
<proteinExistence type="predicted"/>
<reference evidence="2 3" key="1">
    <citation type="journal article" date="2010" name="Science">
        <title>Genomic comparison of the ants Camponotus floridanus and Harpegnathos saltator.</title>
        <authorList>
            <person name="Bonasio R."/>
            <person name="Zhang G."/>
            <person name="Ye C."/>
            <person name="Mutti N.S."/>
            <person name="Fang X."/>
            <person name="Qin N."/>
            <person name="Donahue G."/>
            <person name="Yang P."/>
            <person name="Li Q."/>
            <person name="Li C."/>
            <person name="Zhang P."/>
            <person name="Huang Z."/>
            <person name="Berger S.L."/>
            <person name="Reinberg D."/>
            <person name="Wang J."/>
            <person name="Liebig J."/>
        </authorList>
    </citation>
    <scope>NUCLEOTIDE SEQUENCE [LARGE SCALE GENOMIC DNA]</scope>
    <source>
        <strain evidence="2 3">R22 G/1</strain>
    </source>
</reference>
<dbReference type="Proteomes" id="UP000008237">
    <property type="component" value="Unassembled WGS sequence"/>
</dbReference>